<feature type="transmembrane region" description="Helical" evidence="10">
    <location>
        <begin position="537"/>
        <end position="559"/>
    </location>
</feature>
<dbReference type="CDD" id="cd03213">
    <property type="entry name" value="ABCG_EPDR"/>
    <property type="match status" value="1"/>
</dbReference>
<dbReference type="PANTHER" id="PTHR48041">
    <property type="entry name" value="ABC TRANSPORTER G FAMILY MEMBER 28"/>
    <property type="match status" value="1"/>
</dbReference>
<evidence type="ECO:0000256" key="2">
    <source>
        <dbReference type="ARBA" id="ARBA00022448"/>
    </source>
</evidence>
<organism evidence="13 14">
    <name type="scientific">Kitasatospora misakiensis</name>
    <dbReference type="NCBI Taxonomy" id="67330"/>
    <lineage>
        <taxon>Bacteria</taxon>
        <taxon>Bacillati</taxon>
        <taxon>Actinomycetota</taxon>
        <taxon>Actinomycetes</taxon>
        <taxon>Kitasatosporales</taxon>
        <taxon>Streptomycetaceae</taxon>
        <taxon>Kitasatospora</taxon>
    </lineage>
</organism>
<dbReference type="PROSITE" id="PS50006">
    <property type="entry name" value="FHA_DOMAIN"/>
    <property type="match status" value="2"/>
</dbReference>
<dbReference type="SMART" id="SM00240">
    <property type="entry name" value="FHA"/>
    <property type="match status" value="2"/>
</dbReference>
<evidence type="ECO:0000313" key="13">
    <source>
        <dbReference type="EMBL" id="MFC5665168.1"/>
    </source>
</evidence>
<dbReference type="InterPro" id="IPR017871">
    <property type="entry name" value="ABC_transporter-like_CS"/>
</dbReference>
<dbReference type="InterPro" id="IPR000412">
    <property type="entry name" value="ABC_2_transport"/>
</dbReference>
<evidence type="ECO:0000259" key="11">
    <source>
        <dbReference type="PROSITE" id="PS50006"/>
    </source>
</evidence>
<evidence type="ECO:0000313" key="14">
    <source>
        <dbReference type="Proteomes" id="UP001595975"/>
    </source>
</evidence>
<dbReference type="SUPFAM" id="SSF49879">
    <property type="entry name" value="SMAD/FHA domain"/>
    <property type="match status" value="2"/>
</dbReference>
<dbReference type="InterPro" id="IPR003439">
    <property type="entry name" value="ABC_transporter-like_ATP-bd"/>
</dbReference>
<gene>
    <name evidence="13" type="ORF">ACFP3U_19545</name>
</gene>
<keyword evidence="8 10" id="KW-0472">Membrane</keyword>
<keyword evidence="6" id="KW-0067">ATP-binding</keyword>
<dbReference type="InterPro" id="IPR027417">
    <property type="entry name" value="P-loop_NTPase"/>
</dbReference>
<feature type="transmembrane region" description="Helical" evidence="10">
    <location>
        <begin position="689"/>
        <end position="707"/>
    </location>
</feature>
<dbReference type="InterPro" id="IPR008984">
    <property type="entry name" value="SMAD_FHA_dom_sf"/>
</dbReference>
<dbReference type="PROSITE" id="PS50893">
    <property type="entry name" value="ABC_TRANSPORTER_2"/>
    <property type="match status" value="1"/>
</dbReference>
<dbReference type="Pfam" id="PF00498">
    <property type="entry name" value="FHA"/>
    <property type="match status" value="2"/>
</dbReference>
<dbReference type="EMBL" id="JBHSOF010000024">
    <property type="protein sequence ID" value="MFC5665168.1"/>
    <property type="molecule type" value="Genomic_DNA"/>
</dbReference>
<dbReference type="InterPro" id="IPR000253">
    <property type="entry name" value="FHA_dom"/>
</dbReference>
<feature type="transmembrane region" description="Helical" evidence="10">
    <location>
        <begin position="758"/>
        <end position="780"/>
    </location>
</feature>
<accession>A0ABW0X5W7</accession>
<dbReference type="InterPro" id="IPR050352">
    <property type="entry name" value="ABCG_transporters"/>
</dbReference>
<keyword evidence="9" id="KW-0046">Antibiotic resistance</keyword>
<proteinExistence type="predicted"/>
<evidence type="ECO:0000256" key="3">
    <source>
        <dbReference type="ARBA" id="ARBA00022553"/>
    </source>
</evidence>
<dbReference type="InterPro" id="IPR003593">
    <property type="entry name" value="AAA+_ATPase"/>
</dbReference>
<evidence type="ECO:0000256" key="4">
    <source>
        <dbReference type="ARBA" id="ARBA00022692"/>
    </source>
</evidence>
<dbReference type="InterPro" id="IPR013525">
    <property type="entry name" value="ABC2_TM"/>
</dbReference>
<comment type="subcellular location">
    <subcellularLocation>
        <location evidence="1">Membrane</location>
        <topology evidence="1">Multi-pass membrane protein</topology>
    </subcellularLocation>
</comment>
<keyword evidence="2" id="KW-0813">Transport</keyword>
<dbReference type="SUPFAM" id="SSF52540">
    <property type="entry name" value="P-loop containing nucleoside triphosphate hydrolases"/>
    <property type="match status" value="1"/>
</dbReference>
<feature type="transmembrane region" description="Helical" evidence="10">
    <location>
        <begin position="660"/>
        <end position="682"/>
    </location>
</feature>
<dbReference type="PANTHER" id="PTHR48041:SF139">
    <property type="entry name" value="PROTEIN SCARLET"/>
    <property type="match status" value="1"/>
</dbReference>
<evidence type="ECO:0000256" key="8">
    <source>
        <dbReference type="ARBA" id="ARBA00023136"/>
    </source>
</evidence>
<sequence length="790" mass="84727">MGERPGAPAAPPLVLVTDTDSQLIDPRRAYHVGRDPTSEIVLDDPRVSWHHAVLRATDGHWQLEDVGSTNGTFADGRRIRSEEVGPGTRLRFGNAADGPSATFAGLPAAAPAERPSLVAPGVSGTFRRPSAVLRLPGRTVRIGRAPDNDLVLEDLVVSRHHAELRTRPDGGHEIVDLGSHNGTYLNGRPVQQAPVGPADIVGIGHFALCLSGDELVEYTDTGEVSLNVQGLVVRVGSERRVLLDDVSFPLAEKALLAVAGPSGAGKSTLLNALTGLRPADEGTVLYDGRDLYHDYAELRRRIGLVPQDDILHTQLTVRRALSYAAELRFPGDTAKEEREARVSEVIHELGLDSRADLVISSLSGGQRKRVSVALELLTKPSLLFLDEPTSGLDPGMERSVMQMLRGLADDGRTVVVVTHSVLSLDVCDRLLVLAPGGRTAYYGPPDEALPFFGFTEWPQAFEAFENEDHAAWQRRFRESPEYERYVAAGALPPARPVPVPGPGAPADTIGPEQPQSWPSQLSTLIRRYTAVLAADKLFLTVMIALPFLIGVMCRAMAGTRLSSDNALNCLLTLCIGGLLTGSANAVREIVKERPIYQRERVVGLSRSAYLVSKVVVLGTITVGQAAVLTVVGLAGVDLSPTLATGVAVHSGVLLPPLAELIIAVALLSFSAMMLGLLVSALVRKEEATMPLLVLLSVVQIVFSGAMLKLHGVPGLEQFAWLVPSRWGLSAMARTVDLHTVLPTAITADPMFRQERAGWVLSLVLLVALSAVLALAVLALLRRQEPAIMRK</sequence>
<dbReference type="Pfam" id="PF00005">
    <property type="entry name" value="ABC_tran"/>
    <property type="match status" value="1"/>
</dbReference>
<protein>
    <submittedName>
        <fullName evidence="13">FHA domain-containing protein</fullName>
    </submittedName>
</protein>
<reference evidence="14" key="1">
    <citation type="journal article" date="2019" name="Int. J. Syst. Evol. Microbiol.">
        <title>The Global Catalogue of Microorganisms (GCM) 10K type strain sequencing project: providing services to taxonomists for standard genome sequencing and annotation.</title>
        <authorList>
            <consortium name="The Broad Institute Genomics Platform"/>
            <consortium name="The Broad Institute Genome Sequencing Center for Infectious Disease"/>
            <person name="Wu L."/>
            <person name="Ma J."/>
        </authorList>
    </citation>
    <scope>NUCLEOTIDE SEQUENCE [LARGE SCALE GENOMIC DNA]</scope>
    <source>
        <strain evidence="14">CGMCC 4.1437</strain>
    </source>
</reference>
<feature type="domain" description="FHA" evidence="11">
    <location>
        <begin position="140"/>
        <end position="190"/>
    </location>
</feature>
<dbReference type="PRINTS" id="PR00164">
    <property type="entry name" value="ABC2TRNSPORT"/>
</dbReference>
<keyword evidence="7 10" id="KW-1133">Transmembrane helix</keyword>
<evidence type="ECO:0000256" key="10">
    <source>
        <dbReference type="SAM" id="Phobius"/>
    </source>
</evidence>
<feature type="transmembrane region" description="Helical" evidence="10">
    <location>
        <begin position="607"/>
        <end position="634"/>
    </location>
</feature>
<keyword evidence="14" id="KW-1185">Reference proteome</keyword>
<evidence type="ECO:0000256" key="6">
    <source>
        <dbReference type="ARBA" id="ARBA00022840"/>
    </source>
</evidence>
<dbReference type="SMART" id="SM00382">
    <property type="entry name" value="AAA"/>
    <property type="match status" value="1"/>
</dbReference>
<evidence type="ECO:0000256" key="1">
    <source>
        <dbReference type="ARBA" id="ARBA00004141"/>
    </source>
</evidence>
<evidence type="ECO:0000259" key="12">
    <source>
        <dbReference type="PROSITE" id="PS50893"/>
    </source>
</evidence>
<comment type="caution">
    <text evidence="13">The sequence shown here is derived from an EMBL/GenBank/DDBJ whole genome shotgun (WGS) entry which is preliminary data.</text>
</comment>
<dbReference type="Proteomes" id="UP001595975">
    <property type="component" value="Unassembled WGS sequence"/>
</dbReference>
<dbReference type="Pfam" id="PF01061">
    <property type="entry name" value="ABC2_membrane"/>
    <property type="match status" value="1"/>
</dbReference>
<keyword evidence="4 10" id="KW-0812">Transmembrane</keyword>
<evidence type="ECO:0000256" key="7">
    <source>
        <dbReference type="ARBA" id="ARBA00022989"/>
    </source>
</evidence>
<evidence type="ECO:0000256" key="9">
    <source>
        <dbReference type="ARBA" id="ARBA00023251"/>
    </source>
</evidence>
<keyword evidence="5" id="KW-0547">Nucleotide-binding</keyword>
<feature type="domain" description="ABC transporter" evidence="12">
    <location>
        <begin position="226"/>
        <end position="461"/>
    </location>
</feature>
<dbReference type="Gene3D" id="2.60.200.20">
    <property type="match status" value="2"/>
</dbReference>
<evidence type="ECO:0000256" key="5">
    <source>
        <dbReference type="ARBA" id="ARBA00022741"/>
    </source>
</evidence>
<dbReference type="RefSeq" id="WP_380226853.1">
    <property type="nucleotide sequence ID" value="NZ_JBHSOF010000024.1"/>
</dbReference>
<keyword evidence="3" id="KW-0597">Phosphoprotein</keyword>
<dbReference type="Gene3D" id="3.40.50.300">
    <property type="entry name" value="P-loop containing nucleotide triphosphate hydrolases"/>
    <property type="match status" value="1"/>
</dbReference>
<dbReference type="CDD" id="cd00060">
    <property type="entry name" value="FHA"/>
    <property type="match status" value="1"/>
</dbReference>
<feature type="domain" description="FHA" evidence="11">
    <location>
        <begin position="30"/>
        <end position="79"/>
    </location>
</feature>
<dbReference type="PROSITE" id="PS00211">
    <property type="entry name" value="ABC_TRANSPORTER_1"/>
    <property type="match status" value="1"/>
</dbReference>
<name>A0ABW0X5W7_9ACTN</name>